<name>A0A382K2W2_9ZZZZ</name>
<feature type="non-terminal residue" evidence="1">
    <location>
        <position position="187"/>
    </location>
</feature>
<proteinExistence type="predicted"/>
<evidence type="ECO:0000313" key="1">
    <source>
        <dbReference type="EMBL" id="SVC18578.1"/>
    </source>
</evidence>
<organism evidence="1">
    <name type="scientific">marine metagenome</name>
    <dbReference type="NCBI Taxonomy" id="408172"/>
    <lineage>
        <taxon>unclassified sequences</taxon>
        <taxon>metagenomes</taxon>
        <taxon>ecological metagenomes</taxon>
    </lineage>
</organism>
<dbReference type="AlphaFoldDB" id="A0A382K2W2"/>
<dbReference type="SUPFAM" id="SSF56349">
    <property type="entry name" value="DNA breaking-rejoining enzymes"/>
    <property type="match status" value="1"/>
</dbReference>
<evidence type="ECO:0008006" key="2">
    <source>
        <dbReference type="Google" id="ProtNLM"/>
    </source>
</evidence>
<dbReference type="GO" id="GO:0003677">
    <property type="term" value="F:DNA binding"/>
    <property type="evidence" value="ECO:0007669"/>
    <property type="project" value="InterPro"/>
</dbReference>
<dbReference type="EMBL" id="UINC01077964">
    <property type="protein sequence ID" value="SVC18578.1"/>
    <property type="molecule type" value="Genomic_DNA"/>
</dbReference>
<accession>A0A382K2W2</accession>
<sequence>MASIRSRNGRYQVQVRRADLGSRSRTFILKQDAERWARKMEAQFDQGELQQLRTKDILLHDLIDRYRQEITPSKKSRDQEGRRLARLMRDPIAGLTIQKLTAHELALFRDRRIKDGIRTCQYDLVLIRHILEIARKEWNLGLAVNPVDQIRKPNGLKPRNRRLEPHEETLLLEGCALSRVTYLKPII</sequence>
<protein>
    <recommendedName>
        <fullName evidence="2">Core-binding (CB) domain-containing protein</fullName>
    </recommendedName>
</protein>
<reference evidence="1" key="1">
    <citation type="submission" date="2018-05" db="EMBL/GenBank/DDBJ databases">
        <authorList>
            <person name="Lanie J.A."/>
            <person name="Ng W.-L."/>
            <person name="Kazmierczak K.M."/>
            <person name="Andrzejewski T.M."/>
            <person name="Davidsen T.M."/>
            <person name="Wayne K.J."/>
            <person name="Tettelin H."/>
            <person name="Glass J.I."/>
            <person name="Rusch D."/>
            <person name="Podicherti R."/>
            <person name="Tsui H.-C.T."/>
            <person name="Winkler M.E."/>
        </authorList>
    </citation>
    <scope>NUCLEOTIDE SEQUENCE</scope>
</reference>
<dbReference type="InterPro" id="IPR011010">
    <property type="entry name" value="DNA_brk_join_enz"/>
</dbReference>
<gene>
    <name evidence="1" type="ORF">METZ01_LOCUS271432</name>
</gene>